<keyword evidence="8" id="KW-1185">Reference proteome</keyword>
<dbReference type="InterPro" id="IPR007450">
    <property type="entry name" value="BamE_dom"/>
</dbReference>
<keyword evidence="3 4" id="KW-0998">Cell outer membrane</keyword>
<evidence type="ECO:0000256" key="1">
    <source>
        <dbReference type="ARBA" id="ARBA00022729"/>
    </source>
</evidence>
<dbReference type="RefSeq" id="WP_082161295.1">
    <property type="nucleotide sequence ID" value="NZ_CBTJ020000071.1"/>
</dbReference>
<evidence type="ECO:0000313" key="8">
    <source>
        <dbReference type="Proteomes" id="UP000035760"/>
    </source>
</evidence>
<dbReference type="Gene3D" id="3.30.1450.10">
    <property type="match status" value="1"/>
</dbReference>
<dbReference type="HAMAP" id="MF_00925">
    <property type="entry name" value="OM_assembly_BamE"/>
    <property type="match status" value="1"/>
</dbReference>
<dbReference type="GO" id="GO:1990063">
    <property type="term" value="C:Bam protein complex"/>
    <property type="evidence" value="ECO:0007669"/>
    <property type="project" value="TreeGrafter"/>
</dbReference>
<dbReference type="PANTHER" id="PTHR37482:SF1">
    <property type="entry name" value="OUTER MEMBRANE PROTEIN ASSEMBLY FACTOR BAME"/>
    <property type="match status" value="1"/>
</dbReference>
<comment type="caution">
    <text evidence="7">The sequence shown here is derived from an EMBL/GenBank/DDBJ whole genome shotgun (WGS) entry which is preliminary data.</text>
</comment>
<gene>
    <name evidence="7" type="primary">smpA</name>
    <name evidence="4" type="synonym">bamE</name>
    <name evidence="7" type="ORF">BN873_610137</name>
</gene>
<dbReference type="InterPro" id="IPR026592">
    <property type="entry name" value="BamE"/>
</dbReference>
<dbReference type="EMBL" id="CBTJ020000071">
    <property type="protein sequence ID" value="CDI03740.1"/>
    <property type="molecule type" value="Genomic_DNA"/>
</dbReference>
<comment type="function">
    <text evidence="4">Part of the outer membrane protein assembly complex, which is involved in assembly and insertion of beta-barrel proteins into the outer membrane.</text>
</comment>
<keyword evidence="4" id="KW-0564">Palmitate</keyword>
<proteinExistence type="inferred from homology"/>
<comment type="subcellular location">
    <subcellularLocation>
        <location evidence="4">Cell outer membrane</location>
        <topology evidence="4">Lipid-anchor</topology>
    </subcellularLocation>
</comment>
<protein>
    <recommendedName>
        <fullName evidence="4">Outer membrane protein assembly factor BamE</fullName>
    </recommendedName>
</protein>
<dbReference type="GO" id="GO:0030674">
    <property type="term" value="F:protein-macromolecule adaptor activity"/>
    <property type="evidence" value="ECO:0007669"/>
    <property type="project" value="TreeGrafter"/>
</dbReference>
<dbReference type="PANTHER" id="PTHR37482">
    <property type="entry name" value="OUTER MEMBRANE PROTEIN ASSEMBLY FACTOR BAME"/>
    <property type="match status" value="1"/>
</dbReference>
<dbReference type="InterPro" id="IPR037873">
    <property type="entry name" value="BamE-like"/>
</dbReference>
<organism evidence="7 8">
    <name type="scientific">Candidatus Competibacter denitrificans Run_A_D11</name>
    <dbReference type="NCBI Taxonomy" id="1400863"/>
    <lineage>
        <taxon>Bacteria</taxon>
        <taxon>Pseudomonadati</taxon>
        <taxon>Pseudomonadota</taxon>
        <taxon>Gammaproteobacteria</taxon>
        <taxon>Candidatus Competibacteraceae</taxon>
        <taxon>Candidatus Competibacter</taxon>
    </lineage>
</organism>
<keyword evidence="4" id="KW-0449">Lipoprotein</keyword>
<sequence>MSYMFLRAAGILSLVLTAGCQSVIPSFYTPPVRQGNYIDAALVAQLHPGMSKQQIQRTLGTPLVTDPFHQSRWDYYYQYGKGTKITEQRRVTLFFAGDTLERIDDSPQNSDSAKN</sequence>
<dbReference type="Proteomes" id="UP000035760">
    <property type="component" value="Unassembled WGS sequence"/>
</dbReference>
<feature type="domain" description="Outer membrane protein assembly factor BamE" evidence="6">
    <location>
        <begin position="35"/>
        <end position="103"/>
    </location>
</feature>
<dbReference type="STRING" id="1400863.BN873_610137"/>
<evidence type="ECO:0000256" key="3">
    <source>
        <dbReference type="ARBA" id="ARBA00023237"/>
    </source>
</evidence>
<evidence type="ECO:0000256" key="4">
    <source>
        <dbReference type="HAMAP-Rule" id="MF_00925"/>
    </source>
</evidence>
<comment type="subunit">
    <text evidence="4">Part of the Bam complex.</text>
</comment>
<evidence type="ECO:0000256" key="5">
    <source>
        <dbReference type="SAM" id="SignalP"/>
    </source>
</evidence>
<accession>W6MBX6</accession>
<dbReference type="PROSITE" id="PS51257">
    <property type="entry name" value="PROKAR_LIPOPROTEIN"/>
    <property type="match status" value="1"/>
</dbReference>
<feature type="signal peptide" evidence="5">
    <location>
        <begin position="1"/>
        <end position="18"/>
    </location>
</feature>
<evidence type="ECO:0000256" key="2">
    <source>
        <dbReference type="ARBA" id="ARBA00023136"/>
    </source>
</evidence>
<dbReference type="GO" id="GO:0051205">
    <property type="term" value="P:protein insertion into membrane"/>
    <property type="evidence" value="ECO:0007669"/>
    <property type="project" value="UniProtKB-UniRule"/>
</dbReference>
<feature type="chain" id="PRO_5009024067" description="Outer membrane protein assembly factor BamE" evidence="5">
    <location>
        <begin position="19"/>
        <end position="115"/>
    </location>
</feature>
<evidence type="ECO:0000313" key="7">
    <source>
        <dbReference type="EMBL" id="CDI03740.1"/>
    </source>
</evidence>
<reference evidence="7" key="1">
    <citation type="submission" date="2013-07" db="EMBL/GenBank/DDBJ databases">
        <authorList>
            <person name="McIlroy S."/>
        </authorList>
    </citation>
    <scope>NUCLEOTIDE SEQUENCE [LARGE SCALE GENOMIC DNA]</scope>
    <source>
        <strain evidence="7">Run_A_D11</strain>
    </source>
</reference>
<dbReference type="AlphaFoldDB" id="W6MBX6"/>
<dbReference type="Pfam" id="PF04355">
    <property type="entry name" value="BamE"/>
    <property type="match status" value="1"/>
</dbReference>
<dbReference type="GO" id="GO:0043165">
    <property type="term" value="P:Gram-negative-bacterium-type cell outer membrane assembly"/>
    <property type="evidence" value="ECO:0007669"/>
    <property type="project" value="UniProtKB-UniRule"/>
</dbReference>
<name>W6MBX6_9GAMM</name>
<comment type="similarity">
    <text evidence="4">Belongs to the BamE family.</text>
</comment>
<keyword evidence="2 4" id="KW-0472">Membrane</keyword>
<evidence type="ECO:0000259" key="6">
    <source>
        <dbReference type="Pfam" id="PF04355"/>
    </source>
</evidence>
<keyword evidence="1 4" id="KW-0732">Signal</keyword>
<dbReference type="OrthoDB" id="9808250at2"/>
<reference evidence="7" key="2">
    <citation type="submission" date="2014-03" db="EMBL/GenBank/DDBJ databases">
        <title>Candidatus Competibacter-lineage genomes retrieved from metagenomes reveal functional metabolic diversity.</title>
        <authorList>
            <person name="McIlroy S.J."/>
            <person name="Albertsen M."/>
            <person name="Andresen E.K."/>
            <person name="Saunders A.M."/>
            <person name="Kristiansen R."/>
            <person name="Stokholm-Bjerregaard M."/>
            <person name="Nielsen K.L."/>
            <person name="Nielsen P.H."/>
        </authorList>
    </citation>
    <scope>NUCLEOTIDE SEQUENCE</scope>
    <source>
        <strain evidence="7">Run_A_D11</strain>
    </source>
</reference>